<keyword evidence="6" id="KW-0915">Sodium</keyword>
<keyword evidence="7" id="KW-0406">Ion transport</keyword>
<feature type="transmembrane region" description="Helical" evidence="10">
    <location>
        <begin position="175"/>
        <end position="199"/>
    </location>
</feature>
<feature type="transmembrane region" description="Helical" evidence="10">
    <location>
        <begin position="230"/>
        <end position="249"/>
    </location>
</feature>
<evidence type="ECO:0000256" key="7">
    <source>
        <dbReference type="ARBA" id="ARBA00023065"/>
    </source>
</evidence>
<gene>
    <name evidence="12" type="ORF">R3P95_18910</name>
</gene>
<dbReference type="RefSeq" id="WP_317549149.1">
    <property type="nucleotide sequence ID" value="NZ_JAWLKE010000007.1"/>
</dbReference>
<evidence type="ECO:0000256" key="5">
    <source>
        <dbReference type="ARBA" id="ARBA00022989"/>
    </source>
</evidence>
<comment type="subcellular location">
    <subcellularLocation>
        <location evidence="1">Cell membrane</location>
        <topology evidence="1">Multi-pass membrane protein</topology>
    </subcellularLocation>
</comment>
<evidence type="ECO:0000313" key="13">
    <source>
        <dbReference type="Proteomes" id="UP001185899"/>
    </source>
</evidence>
<keyword evidence="5 10" id="KW-1133">Transmembrane helix</keyword>
<evidence type="ECO:0000313" key="12">
    <source>
        <dbReference type="EMBL" id="MDV6232627.1"/>
    </source>
</evidence>
<evidence type="ECO:0000256" key="2">
    <source>
        <dbReference type="ARBA" id="ARBA00022448"/>
    </source>
</evidence>
<evidence type="ECO:0000259" key="11">
    <source>
        <dbReference type="Pfam" id="PF00999"/>
    </source>
</evidence>
<feature type="transmembrane region" description="Helical" evidence="10">
    <location>
        <begin position="291"/>
        <end position="315"/>
    </location>
</feature>
<name>A0ABU4B2C3_9NOCA</name>
<dbReference type="PANTHER" id="PTHR10110:SF86">
    <property type="entry name" value="SODIUM_HYDROGEN EXCHANGER 7"/>
    <property type="match status" value="1"/>
</dbReference>
<keyword evidence="3" id="KW-1003">Cell membrane</keyword>
<dbReference type="Proteomes" id="UP001185899">
    <property type="component" value="Unassembled WGS sequence"/>
</dbReference>
<evidence type="ECO:0000256" key="4">
    <source>
        <dbReference type="ARBA" id="ARBA00022692"/>
    </source>
</evidence>
<feature type="domain" description="Cation/H+ exchanger transmembrane" evidence="11">
    <location>
        <begin position="15"/>
        <end position="386"/>
    </location>
</feature>
<organism evidence="12 13">
    <name type="scientific">Rhodococcus cercidiphylli</name>
    <dbReference type="NCBI Taxonomy" id="489916"/>
    <lineage>
        <taxon>Bacteria</taxon>
        <taxon>Bacillati</taxon>
        <taxon>Actinomycetota</taxon>
        <taxon>Actinomycetes</taxon>
        <taxon>Mycobacteriales</taxon>
        <taxon>Nocardiaceae</taxon>
        <taxon>Rhodococcus</taxon>
    </lineage>
</organism>
<evidence type="ECO:0000256" key="1">
    <source>
        <dbReference type="ARBA" id="ARBA00004651"/>
    </source>
</evidence>
<feature type="transmembrane region" description="Helical" evidence="10">
    <location>
        <begin position="261"/>
        <end position="279"/>
    </location>
</feature>
<comment type="caution">
    <text evidence="12">The sequence shown here is derived from an EMBL/GenBank/DDBJ whole genome shotgun (WGS) entry which is preliminary data.</text>
</comment>
<feature type="transmembrane region" description="Helical" evidence="10">
    <location>
        <begin position="361"/>
        <end position="382"/>
    </location>
</feature>
<evidence type="ECO:0000256" key="6">
    <source>
        <dbReference type="ARBA" id="ARBA00023053"/>
    </source>
</evidence>
<reference evidence="12 13" key="1">
    <citation type="submission" date="2023-10" db="EMBL/GenBank/DDBJ databases">
        <title>Development of a sustainable strategy for remediation of hydrocarbon-contaminated territories based on the waste exchange concept.</title>
        <authorList>
            <person name="Krivoruchko A."/>
        </authorList>
    </citation>
    <scope>NUCLEOTIDE SEQUENCE [LARGE SCALE GENOMIC DNA]</scope>
    <source>
        <strain evidence="12 13">IEGM 1322</strain>
    </source>
</reference>
<feature type="transmembrane region" description="Helical" evidence="10">
    <location>
        <begin position="27"/>
        <end position="45"/>
    </location>
</feature>
<dbReference type="PANTHER" id="PTHR10110">
    <property type="entry name" value="SODIUM/HYDROGEN EXCHANGER"/>
    <property type="match status" value="1"/>
</dbReference>
<keyword evidence="4 10" id="KW-0812">Transmembrane</keyword>
<feature type="transmembrane region" description="Helical" evidence="10">
    <location>
        <begin position="82"/>
        <end position="106"/>
    </location>
</feature>
<dbReference type="Gene3D" id="6.10.140.1330">
    <property type="match status" value="1"/>
</dbReference>
<evidence type="ECO:0000256" key="10">
    <source>
        <dbReference type="SAM" id="Phobius"/>
    </source>
</evidence>
<sequence length="518" mass="54906">MIETLGLVLAATGLIVAAQVISKKTTLPAAALLTLAGLAVSASALPDIVLDPEVVLTLVIPPLLYSAALNSSLIAIRRNVWTILSLSVALVVATAALVGVGLWLLVPGITLAAGMALGAAVAPPDPVAALAVGRRAGIPPKLVTLIEGEGLLNDATALTMLTVAIAAISSQDMTAAHAGGLFVLAAAGGIVVVLIVALLIRLVQRFVHDSLLLNIVSLATPFVAAEEVHASGVLAVVVAALVIGHHTRHAISGASRLQTSAVWRLIDLLLEGFVFLLIGEQLPTVVGGLSAYSGTTIALAVTVTLAGVLLLRPLWLLTTGLSAREAVVMSWAGTRGVITVAAVFTLPLTIDSGEPFESRDLLLFCAFLVVLVTVIGQGLTFAPLVRRLNVVADPAEEARLRNEAREGSTKAALSQLDRIADEENLDDEGREILRHELEHRIDRYHRRLDHLDESEVGDSVISPEQIAAMSTRRRILAVEREELLCWRDAGRLPDNSMRSLEHELDHEEHSFRPHRETD</sequence>
<dbReference type="InterPro" id="IPR006153">
    <property type="entry name" value="Cation/H_exchanger_TM"/>
</dbReference>
<evidence type="ECO:0000256" key="8">
    <source>
        <dbReference type="ARBA" id="ARBA00023136"/>
    </source>
</evidence>
<keyword evidence="2" id="KW-0813">Transport</keyword>
<protein>
    <submittedName>
        <fullName evidence="12">Sodium:proton antiporter</fullName>
    </submittedName>
</protein>
<keyword evidence="8 10" id="KW-0472">Membrane</keyword>
<feature type="transmembrane region" description="Helical" evidence="10">
    <location>
        <begin position="54"/>
        <end position="76"/>
    </location>
</feature>
<evidence type="ECO:0000256" key="3">
    <source>
        <dbReference type="ARBA" id="ARBA00022475"/>
    </source>
</evidence>
<evidence type="ECO:0000256" key="9">
    <source>
        <dbReference type="ARBA" id="ARBA00023201"/>
    </source>
</evidence>
<keyword evidence="13" id="KW-1185">Reference proteome</keyword>
<dbReference type="Pfam" id="PF00999">
    <property type="entry name" value="Na_H_Exchanger"/>
    <property type="match status" value="1"/>
</dbReference>
<keyword evidence="9" id="KW-0739">Sodium transport</keyword>
<proteinExistence type="predicted"/>
<dbReference type="InterPro" id="IPR018422">
    <property type="entry name" value="Cation/H_exchanger_CPA1"/>
</dbReference>
<dbReference type="EMBL" id="JAWLKE010000007">
    <property type="protein sequence ID" value="MDV6232627.1"/>
    <property type="molecule type" value="Genomic_DNA"/>
</dbReference>
<feature type="transmembrane region" description="Helical" evidence="10">
    <location>
        <begin position="327"/>
        <end position="349"/>
    </location>
</feature>
<accession>A0ABU4B2C3</accession>